<accession>A0A431VUS0</accession>
<feature type="domain" description="Cysteine protease StiP N-terminal" evidence="1">
    <location>
        <begin position="5"/>
        <end position="238"/>
    </location>
</feature>
<gene>
    <name evidence="3" type="ORF">EJ104_07595</name>
</gene>
<dbReference type="InterPro" id="IPR011215">
    <property type="entry name" value="StiP_N"/>
</dbReference>
<evidence type="ECO:0000313" key="4">
    <source>
        <dbReference type="Proteomes" id="UP000277766"/>
    </source>
</evidence>
<protein>
    <submittedName>
        <fullName evidence="3">Uncharacterized protein</fullName>
    </submittedName>
</protein>
<keyword evidence="4" id="KW-1185">Reference proteome</keyword>
<dbReference type="EMBL" id="RXPE01000013">
    <property type="protein sequence ID" value="RTR26851.1"/>
    <property type="molecule type" value="Genomic_DNA"/>
</dbReference>
<feature type="domain" description="PELOTA RNA-binding" evidence="2">
    <location>
        <begin position="267"/>
        <end position="340"/>
    </location>
</feature>
<dbReference type="InterPro" id="IPR048336">
    <property type="entry name" value="StiP-like"/>
</dbReference>
<name>A0A431VUS0_9DEIO</name>
<dbReference type="InterPro" id="IPR028157">
    <property type="entry name" value="PELOTA_dom"/>
</dbReference>
<sequence>MRCTLPPEDVTVLLDEAAPRLVSLEEKERLISQGVSYGELLSAEEVPSDLQRRTFAESLERCGPRVAALLADLAAELWQHYGERAVLVSLARGGTPVGCSLRRLARRWGTDWPHYTVSIIRGVGLDSAALSQIRQAHPGQPLVFVDGWTGKGSIFSTLSRSLPPGCPPTLAVLSDPAGVAAHAATFDDLLLPHAALNATVCGLLSRTFLPPDGGEGRHAVRIEEALRPFDQTGEYLAALDSLWEPFAQAPAAASRSASPRPVRPFGAVWELAQARGVTDPHRVKPSVGEATRVFLRRRPAGLWVRDRQDADVAHLLVMADEAGVDVTEVPQLPYRAAALIGAGEGE</sequence>
<dbReference type="AlphaFoldDB" id="A0A431VUS0"/>
<dbReference type="Pfam" id="PF11202">
    <property type="entry name" value="StiP"/>
    <property type="match status" value="1"/>
</dbReference>
<dbReference type="Pfam" id="PF15608">
    <property type="entry name" value="PELOTA_1"/>
    <property type="match status" value="1"/>
</dbReference>
<reference evidence="3 4" key="1">
    <citation type="submission" date="2018-12" db="EMBL/GenBank/DDBJ databases">
        <title>Deinococcus radiophilus ATCC 27603 genome sequencing and assembly.</title>
        <authorList>
            <person name="Maclea K.S."/>
            <person name="Maynard C.R."/>
        </authorList>
    </citation>
    <scope>NUCLEOTIDE SEQUENCE [LARGE SCALE GENOMIC DNA]</scope>
    <source>
        <strain evidence="3 4">ATCC 27603</strain>
    </source>
</reference>
<dbReference type="Proteomes" id="UP000277766">
    <property type="component" value="Unassembled WGS sequence"/>
</dbReference>
<evidence type="ECO:0000259" key="1">
    <source>
        <dbReference type="Pfam" id="PF11202"/>
    </source>
</evidence>
<organism evidence="3 4">
    <name type="scientific">Deinococcus radiophilus</name>
    <dbReference type="NCBI Taxonomy" id="32062"/>
    <lineage>
        <taxon>Bacteria</taxon>
        <taxon>Thermotogati</taxon>
        <taxon>Deinococcota</taxon>
        <taxon>Deinococci</taxon>
        <taxon>Deinococcales</taxon>
        <taxon>Deinococcaceae</taxon>
        <taxon>Deinococcus</taxon>
    </lineage>
</organism>
<dbReference type="PIRSF" id="PIRSF020979">
    <property type="entry name" value="UCP020979"/>
    <property type="match status" value="1"/>
</dbReference>
<dbReference type="OrthoDB" id="1663315at2"/>
<comment type="caution">
    <text evidence="3">The sequence shown here is derived from an EMBL/GenBank/DDBJ whole genome shotgun (WGS) entry which is preliminary data.</text>
</comment>
<proteinExistence type="predicted"/>
<evidence type="ECO:0000259" key="2">
    <source>
        <dbReference type="Pfam" id="PF15608"/>
    </source>
</evidence>
<evidence type="ECO:0000313" key="3">
    <source>
        <dbReference type="EMBL" id="RTR26851.1"/>
    </source>
</evidence>